<dbReference type="PANTHER" id="PTHR35175:SF2">
    <property type="entry name" value="DUF1289 DOMAIN-CONTAINING PROTEIN"/>
    <property type="match status" value="1"/>
</dbReference>
<name>T1BK41_9ZZZZ</name>
<dbReference type="PANTHER" id="PTHR35175">
    <property type="entry name" value="DUF1289 DOMAIN-CONTAINING PROTEIN"/>
    <property type="match status" value="1"/>
</dbReference>
<evidence type="ECO:0000313" key="1">
    <source>
        <dbReference type="EMBL" id="EQD54365.1"/>
    </source>
</evidence>
<organism evidence="1">
    <name type="scientific">mine drainage metagenome</name>
    <dbReference type="NCBI Taxonomy" id="410659"/>
    <lineage>
        <taxon>unclassified sequences</taxon>
        <taxon>metagenomes</taxon>
        <taxon>ecological metagenomes</taxon>
    </lineage>
</organism>
<sequence>MSWHPPLIPSPCIGVCRVNPECGFCEGCLRTLHEIASWPTLSEHEREQIMRQLSARHERLGL</sequence>
<proteinExistence type="predicted"/>
<dbReference type="AlphaFoldDB" id="T1BK41"/>
<dbReference type="InterPro" id="IPR010710">
    <property type="entry name" value="DUF1289"/>
</dbReference>
<gene>
    <name evidence="1" type="ORF">B1B_09736</name>
</gene>
<accession>T1BK41</accession>
<comment type="caution">
    <text evidence="1">The sequence shown here is derived from an EMBL/GenBank/DDBJ whole genome shotgun (WGS) entry which is preliminary data.</text>
</comment>
<dbReference type="EMBL" id="AUZY01006438">
    <property type="protein sequence ID" value="EQD54365.1"/>
    <property type="molecule type" value="Genomic_DNA"/>
</dbReference>
<dbReference type="Pfam" id="PF06945">
    <property type="entry name" value="DUF1289"/>
    <property type="match status" value="1"/>
</dbReference>
<feature type="non-terminal residue" evidence="1">
    <location>
        <position position="62"/>
    </location>
</feature>
<reference evidence="1" key="2">
    <citation type="journal article" date="2014" name="ISME J.">
        <title>Microbial stratification in low pH oxic and suboxic macroscopic growths along an acid mine drainage.</title>
        <authorList>
            <person name="Mendez-Garcia C."/>
            <person name="Mesa V."/>
            <person name="Sprenger R.R."/>
            <person name="Richter M."/>
            <person name="Diez M.S."/>
            <person name="Solano J."/>
            <person name="Bargiela R."/>
            <person name="Golyshina O.V."/>
            <person name="Manteca A."/>
            <person name="Ramos J.L."/>
            <person name="Gallego J.R."/>
            <person name="Llorente I."/>
            <person name="Martins Dos Santos V.A."/>
            <person name="Jensen O.N."/>
            <person name="Pelaez A.I."/>
            <person name="Sanchez J."/>
            <person name="Ferrer M."/>
        </authorList>
    </citation>
    <scope>NUCLEOTIDE SEQUENCE</scope>
</reference>
<reference evidence="1" key="1">
    <citation type="submission" date="2013-08" db="EMBL/GenBank/DDBJ databases">
        <authorList>
            <person name="Mendez C."/>
            <person name="Richter M."/>
            <person name="Ferrer M."/>
            <person name="Sanchez J."/>
        </authorList>
    </citation>
    <scope>NUCLEOTIDE SEQUENCE</scope>
</reference>
<protein>
    <submittedName>
        <fullName evidence="1">Protein containing DUF1289</fullName>
    </submittedName>
</protein>